<dbReference type="EMBL" id="JAPFFF010000017">
    <property type="protein sequence ID" value="KAK8863538.1"/>
    <property type="molecule type" value="Genomic_DNA"/>
</dbReference>
<feature type="region of interest" description="Disordered" evidence="1">
    <location>
        <begin position="126"/>
        <end position="145"/>
    </location>
</feature>
<proteinExistence type="predicted"/>
<comment type="caution">
    <text evidence="2">The sequence shown here is derived from an EMBL/GenBank/DDBJ whole genome shotgun (WGS) entry which is preliminary data.</text>
</comment>
<feature type="compositionally biased region" description="Polar residues" evidence="1">
    <location>
        <begin position="128"/>
        <end position="137"/>
    </location>
</feature>
<evidence type="ECO:0000313" key="3">
    <source>
        <dbReference type="Proteomes" id="UP001470230"/>
    </source>
</evidence>
<keyword evidence="3" id="KW-1185">Reference proteome</keyword>
<evidence type="ECO:0000313" key="2">
    <source>
        <dbReference type="EMBL" id="KAK8863538.1"/>
    </source>
</evidence>
<organism evidence="2 3">
    <name type="scientific">Tritrichomonas musculus</name>
    <dbReference type="NCBI Taxonomy" id="1915356"/>
    <lineage>
        <taxon>Eukaryota</taxon>
        <taxon>Metamonada</taxon>
        <taxon>Parabasalia</taxon>
        <taxon>Tritrichomonadida</taxon>
        <taxon>Tritrichomonadidae</taxon>
        <taxon>Tritrichomonas</taxon>
    </lineage>
</organism>
<sequence>MDKNESFIHAETYFYHELFGNDLPDFLIQEVLNSEMKKNVDEKSAMANSFNKLCDLNINGSPIQYDEGNLLVDKNVDSMRIGRRNLDLHGYTEKGSMQATRRLLLLLDKTHPNVVKFNVGIGSHSDISKVQTSSNSETSDEGIPNHVTRKAVRQVCIEDLNLPEPQQHPINKGYLIERLPTSVFNEAS</sequence>
<evidence type="ECO:0000256" key="1">
    <source>
        <dbReference type="SAM" id="MobiDB-lite"/>
    </source>
</evidence>
<protein>
    <submittedName>
        <fullName evidence="2">Uncharacterized protein</fullName>
    </submittedName>
</protein>
<name>A0ABR2IIX9_9EUKA</name>
<gene>
    <name evidence="2" type="ORF">M9Y10_011224</name>
</gene>
<accession>A0ABR2IIX9</accession>
<reference evidence="2 3" key="1">
    <citation type="submission" date="2024-04" db="EMBL/GenBank/DDBJ databases">
        <title>Tritrichomonas musculus Genome.</title>
        <authorList>
            <person name="Alves-Ferreira E."/>
            <person name="Grigg M."/>
            <person name="Lorenzi H."/>
            <person name="Galac M."/>
        </authorList>
    </citation>
    <scope>NUCLEOTIDE SEQUENCE [LARGE SCALE GENOMIC DNA]</scope>
    <source>
        <strain evidence="2 3">EAF2021</strain>
    </source>
</reference>
<dbReference type="Proteomes" id="UP001470230">
    <property type="component" value="Unassembled WGS sequence"/>
</dbReference>